<keyword evidence="1" id="KW-1133">Transmembrane helix</keyword>
<accession>A0ABS5ABP4</accession>
<sequence length="263" mass="27087">MMVAATALRGAYLYELRMTARSRFLLPALSLVVLGLAVTALASPRTARTEGLRPLLGDWALILNLLTPVAVAVVLADRLYRVHRAAGQAELLTSTPSRASARIAGTVCGSLTVALAPAIVALLLVGLVLTAVHGDPAALGLAVLAVVAVLGPSTAFLSAFAMTLALVVRPQAARLATIALWVWVIAWNPRLLPGPSLTGTVLAPAGDYPVAGFFGAAPLWAGRVGSSVLAPTPTVGSALLNLALVLVGTALLLVLARRLLERR</sequence>
<feature type="transmembrane region" description="Helical" evidence="1">
    <location>
        <begin position="175"/>
        <end position="192"/>
    </location>
</feature>
<keyword evidence="1" id="KW-0472">Membrane</keyword>
<evidence type="ECO:0000313" key="3">
    <source>
        <dbReference type="Proteomes" id="UP001519363"/>
    </source>
</evidence>
<protein>
    <submittedName>
        <fullName evidence="2">ABC-2 type transport system permease protein</fullName>
    </submittedName>
</protein>
<evidence type="ECO:0000313" key="2">
    <source>
        <dbReference type="EMBL" id="MBP2473998.1"/>
    </source>
</evidence>
<dbReference type="EMBL" id="JAGIOO010000001">
    <property type="protein sequence ID" value="MBP2473998.1"/>
    <property type="molecule type" value="Genomic_DNA"/>
</dbReference>
<feature type="transmembrane region" description="Helical" evidence="1">
    <location>
        <begin position="101"/>
        <end position="129"/>
    </location>
</feature>
<feature type="transmembrane region" description="Helical" evidence="1">
    <location>
        <begin position="238"/>
        <end position="256"/>
    </location>
</feature>
<dbReference type="RefSeq" id="WP_086789832.1">
    <property type="nucleotide sequence ID" value="NZ_JAGIOO010000001.1"/>
</dbReference>
<gene>
    <name evidence="2" type="ORF">JOF53_002870</name>
</gene>
<name>A0ABS5ABP4_9PSEU</name>
<keyword evidence="3" id="KW-1185">Reference proteome</keyword>
<feature type="transmembrane region" description="Helical" evidence="1">
    <location>
        <begin position="59"/>
        <end position="80"/>
    </location>
</feature>
<proteinExistence type="predicted"/>
<dbReference type="Proteomes" id="UP001519363">
    <property type="component" value="Unassembled WGS sequence"/>
</dbReference>
<feature type="transmembrane region" description="Helical" evidence="1">
    <location>
        <begin position="141"/>
        <end position="168"/>
    </location>
</feature>
<keyword evidence="1" id="KW-0812">Transmembrane</keyword>
<reference evidence="2 3" key="1">
    <citation type="submission" date="2021-03" db="EMBL/GenBank/DDBJ databases">
        <title>Sequencing the genomes of 1000 actinobacteria strains.</title>
        <authorList>
            <person name="Klenk H.-P."/>
        </authorList>
    </citation>
    <scope>NUCLEOTIDE SEQUENCE [LARGE SCALE GENOMIC DNA]</scope>
    <source>
        <strain evidence="2 3">DSM 44580</strain>
    </source>
</reference>
<organism evidence="2 3">
    <name type="scientific">Crossiella equi</name>
    <dbReference type="NCBI Taxonomy" id="130796"/>
    <lineage>
        <taxon>Bacteria</taxon>
        <taxon>Bacillati</taxon>
        <taxon>Actinomycetota</taxon>
        <taxon>Actinomycetes</taxon>
        <taxon>Pseudonocardiales</taxon>
        <taxon>Pseudonocardiaceae</taxon>
        <taxon>Crossiella</taxon>
    </lineage>
</organism>
<comment type="caution">
    <text evidence="2">The sequence shown here is derived from an EMBL/GenBank/DDBJ whole genome shotgun (WGS) entry which is preliminary data.</text>
</comment>
<evidence type="ECO:0000256" key="1">
    <source>
        <dbReference type="SAM" id="Phobius"/>
    </source>
</evidence>